<dbReference type="SUPFAM" id="SSF51735">
    <property type="entry name" value="NAD(P)-binding Rossmann-fold domains"/>
    <property type="match status" value="1"/>
</dbReference>
<dbReference type="GO" id="GO:0000166">
    <property type="term" value="F:nucleotide binding"/>
    <property type="evidence" value="ECO:0007669"/>
    <property type="project" value="InterPro"/>
</dbReference>
<evidence type="ECO:0000313" key="4">
    <source>
        <dbReference type="EMBL" id="PSN72552.1"/>
    </source>
</evidence>
<dbReference type="AlphaFoldDB" id="A0A2T2P4H1"/>
<dbReference type="Pfam" id="PF01408">
    <property type="entry name" value="GFO_IDH_MocA"/>
    <property type="match status" value="1"/>
</dbReference>
<evidence type="ECO:0000313" key="5">
    <source>
        <dbReference type="Proteomes" id="UP000240883"/>
    </source>
</evidence>
<dbReference type="InterPro" id="IPR036291">
    <property type="entry name" value="NAD(P)-bd_dom_sf"/>
</dbReference>
<name>A0A2T2P4H1_CORCC</name>
<dbReference type="Gene3D" id="3.30.360.10">
    <property type="entry name" value="Dihydrodipicolinate Reductase, domain 2"/>
    <property type="match status" value="1"/>
</dbReference>
<dbReference type="Gene3D" id="3.40.50.720">
    <property type="entry name" value="NAD(P)-binding Rossmann-like Domain"/>
    <property type="match status" value="1"/>
</dbReference>
<dbReference type="PANTHER" id="PTHR43818">
    <property type="entry name" value="BCDNA.GH03377"/>
    <property type="match status" value="1"/>
</dbReference>
<dbReference type="InterPro" id="IPR050463">
    <property type="entry name" value="Gfo/Idh/MocA_oxidrdct_glycsds"/>
</dbReference>
<dbReference type="PANTHER" id="PTHR43818:SF11">
    <property type="entry name" value="BCDNA.GH03377"/>
    <property type="match status" value="1"/>
</dbReference>
<keyword evidence="5" id="KW-1185">Reference proteome</keyword>
<reference evidence="4 5" key="1">
    <citation type="journal article" date="2018" name="Front. Microbiol.">
        <title>Genome-Wide Analysis of Corynespora cassiicola Leaf Fall Disease Putative Effectors.</title>
        <authorList>
            <person name="Lopez D."/>
            <person name="Ribeiro S."/>
            <person name="Label P."/>
            <person name="Fumanal B."/>
            <person name="Venisse J.S."/>
            <person name="Kohler A."/>
            <person name="de Oliveira R.R."/>
            <person name="Labutti K."/>
            <person name="Lipzen A."/>
            <person name="Lail K."/>
            <person name="Bauer D."/>
            <person name="Ohm R.A."/>
            <person name="Barry K.W."/>
            <person name="Spatafora J."/>
            <person name="Grigoriev I.V."/>
            <person name="Martin F.M."/>
            <person name="Pujade-Renaud V."/>
        </authorList>
    </citation>
    <scope>NUCLEOTIDE SEQUENCE [LARGE SCALE GENOMIC DNA]</scope>
    <source>
        <strain evidence="4 5">Philippines</strain>
    </source>
</reference>
<dbReference type="Pfam" id="PF22685">
    <property type="entry name" value="Gal80p_C-like"/>
    <property type="match status" value="1"/>
</dbReference>
<dbReference type="EMBL" id="KZ678130">
    <property type="protein sequence ID" value="PSN72552.1"/>
    <property type="molecule type" value="Genomic_DNA"/>
</dbReference>
<protein>
    <submittedName>
        <fullName evidence="4">Uncharacterized protein</fullName>
    </submittedName>
</protein>
<dbReference type="InterPro" id="IPR055080">
    <property type="entry name" value="Gal80p-like_C"/>
</dbReference>
<proteinExistence type="predicted"/>
<dbReference type="STRING" id="1448308.A0A2T2P4H1"/>
<organism evidence="4 5">
    <name type="scientific">Corynespora cassiicola Philippines</name>
    <dbReference type="NCBI Taxonomy" id="1448308"/>
    <lineage>
        <taxon>Eukaryota</taxon>
        <taxon>Fungi</taxon>
        <taxon>Dikarya</taxon>
        <taxon>Ascomycota</taxon>
        <taxon>Pezizomycotina</taxon>
        <taxon>Dothideomycetes</taxon>
        <taxon>Pleosporomycetidae</taxon>
        <taxon>Pleosporales</taxon>
        <taxon>Corynesporascaceae</taxon>
        <taxon>Corynespora</taxon>
    </lineage>
</organism>
<dbReference type="Proteomes" id="UP000240883">
    <property type="component" value="Unassembled WGS sequence"/>
</dbReference>
<dbReference type="InterPro" id="IPR000683">
    <property type="entry name" value="Gfo/Idh/MocA-like_OxRdtase_N"/>
</dbReference>
<dbReference type="GO" id="GO:0016491">
    <property type="term" value="F:oxidoreductase activity"/>
    <property type="evidence" value="ECO:0007669"/>
    <property type="project" value="UniProtKB-KW"/>
</dbReference>
<accession>A0A2T2P4H1</accession>
<keyword evidence="1" id="KW-0560">Oxidoreductase</keyword>
<sequence>MEVFKLKNTAKAYGDIKSIVRATIEEGKAVFCEWPLARNTSEARDLASLAESKGVLTYVCLESRLSPPVAKIRDIISLGTIDAIRSTDILCTLGPVPTSWSSRNPAYSDVHSGQSPLNTRAGHPLDAFCHLLGEFDSFQSLLVTRRTEIKTYDASAMDIAALEKTDAAFEVAPRTAPDEILLQGRLAGGATVSFHLRSGDIDADGNNFRWLIAGENGLIEVTQKTGQFLRDKSVEIRLVKGSTSSVAFCGNDWISEGPFRVFGDNVVLTTPGLNYQAIAEGLDSATLDFRHAVKRREMIDDIISRGR</sequence>
<gene>
    <name evidence="4" type="ORF">BS50DRAFT_630565</name>
</gene>
<evidence type="ECO:0000259" key="3">
    <source>
        <dbReference type="Pfam" id="PF22685"/>
    </source>
</evidence>
<evidence type="ECO:0000256" key="1">
    <source>
        <dbReference type="ARBA" id="ARBA00023002"/>
    </source>
</evidence>
<feature type="domain" description="Gal80p-like C-terminal" evidence="3">
    <location>
        <begin position="67"/>
        <end position="221"/>
    </location>
</feature>
<evidence type="ECO:0000259" key="2">
    <source>
        <dbReference type="Pfam" id="PF01408"/>
    </source>
</evidence>
<feature type="domain" description="Gfo/Idh/MocA-like oxidoreductase N-terminal" evidence="2">
    <location>
        <begin position="18"/>
        <end position="59"/>
    </location>
</feature>
<dbReference type="OrthoDB" id="64915at2759"/>
<dbReference type="SUPFAM" id="SSF55347">
    <property type="entry name" value="Glyceraldehyde-3-phosphate dehydrogenase-like, C-terminal domain"/>
    <property type="match status" value="1"/>
</dbReference>